<accession>A0A915HKN5</accession>
<evidence type="ECO:0000313" key="2">
    <source>
        <dbReference type="WBParaSite" id="nRc.2.0.1.t02229-RA"/>
    </source>
</evidence>
<sequence>MTPCDSPCETVLSKSANLIFQGFSYVAPSVLLDLSAESQDAMFAEPVPSKILSPRKLFHGTYNNTSASSTNNNSDNSHVLNNGTKNFAVGLGNGTNNNAVGPSNMSSLNNAFYDNAACGLRPSTANNFTCGNTNNNNLNPTLSKRTDVFDRDNFQIPPYVENYVEVMDTATPPMPILTPANRSYPRAIGNLL</sequence>
<evidence type="ECO:0000313" key="1">
    <source>
        <dbReference type="Proteomes" id="UP000887565"/>
    </source>
</evidence>
<dbReference type="Proteomes" id="UP000887565">
    <property type="component" value="Unplaced"/>
</dbReference>
<dbReference type="AlphaFoldDB" id="A0A915HKN5"/>
<organism evidence="1 2">
    <name type="scientific">Romanomermis culicivorax</name>
    <name type="common">Nematode worm</name>
    <dbReference type="NCBI Taxonomy" id="13658"/>
    <lineage>
        <taxon>Eukaryota</taxon>
        <taxon>Metazoa</taxon>
        <taxon>Ecdysozoa</taxon>
        <taxon>Nematoda</taxon>
        <taxon>Enoplea</taxon>
        <taxon>Dorylaimia</taxon>
        <taxon>Mermithida</taxon>
        <taxon>Mermithoidea</taxon>
        <taxon>Mermithidae</taxon>
        <taxon>Romanomermis</taxon>
    </lineage>
</organism>
<name>A0A915HKN5_ROMCU</name>
<reference evidence="2" key="1">
    <citation type="submission" date="2022-11" db="UniProtKB">
        <authorList>
            <consortium name="WormBaseParasite"/>
        </authorList>
    </citation>
    <scope>IDENTIFICATION</scope>
</reference>
<dbReference type="WBParaSite" id="nRc.2.0.1.t02229-RA">
    <property type="protein sequence ID" value="nRc.2.0.1.t02229-RA"/>
    <property type="gene ID" value="nRc.2.0.1.g02229"/>
</dbReference>
<protein>
    <submittedName>
        <fullName evidence="2">Uncharacterized protein</fullName>
    </submittedName>
</protein>
<keyword evidence="1" id="KW-1185">Reference proteome</keyword>
<proteinExistence type="predicted"/>